<dbReference type="InterPro" id="IPR037176">
    <property type="entry name" value="Osmotin/thaumatin-like_sf"/>
</dbReference>
<protein>
    <submittedName>
        <fullName evidence="2">Uncharacterized protein</fullName>
    </submittedName>
</protein>
<comment type="caution">
    <text evidence="2">The sequence shown here is derived from an EMBL/GenBank/DDBJ whole genome shotgun (WGS) entry which is preliminary data.</text>
</comment>
<sequence>MLGRLFTFASLMAIAAALPAAEKGTIASMEPRDYGTPTEVSGTCYTPSGNGAGCPSSATQSMGDTDDGKKTGITVYNKDSQTRSFFIYKNNCDCLPVKYISVPANGKTFIAMAAGFQGRIMRGTEAANLDGKSHALGTWMEFSWDADGKGWADVSLIKGCDGAVDVTADDGVGAQTGFNDDVLDSAPEGAYKLKAVTGSKVIMETESLTDASVINTTPRDWLYKEIGAWTKAYVDDHHGNPDICSENGRFDINFYPGRP</sequence>
<evidence type="ECO:0000256" key="1">
    <source>
        <dbReference type="SAM" id="SignalP"/>
    </source>
</evidence>
<organism evidence="2 3">
    <name type="scientific">Seiridium unicorne</name>
    <dbReference type="NCBI Taxonomy" id="138068"/>
    <lineage>
        <taxon>Eukaryota</taxon>
        <taxon>Fungi</taxon>
        <taxon>Dikarya</taxon>
        <taxon>Ascomycota</taxon>
        <taxon>Pezizomycotina</taxon>
        <taxon>Sordariomycetes</taxon>
        <taxon>Xylariomycetidae</taxon>
        <taxon>Amphisphaeriales</taxon>
        <taxon>Sporocadaceae</taxon>
        <taxon>Seiridium</taxon>
    </lineage>
</organism>
<gene>
    <name evidence="2" type="ORF">SUNI508_00815</name>
</gene>
<feature type="signal peptide" evidence="1">
    <location>
        <begin position="1"/>
        <end position="17"/>
    </location>
</feature>
<dbReference type="EMBL" id="JARVKF010000223">
    <property type="protein sequence ID" value="KAK9420724.1"/>
    <property type="molecule type" value="Genomic_DNA"/>
</dbReference>
<keyword evidence="1" id="KW-0732">Signal</keyword>
<reference evidence="2 3" key="1">
    <citation type="journal article" date="2024" name="J. Plant Pathol.">
        <title>Sequence and assembly of the genome of Seiridium unicorne, isolate CBS 538.82, causal agent of cypress canker disease.</title>
        <authorList>
            <person name="Scali E."/>
            <person name="Rocca G.D."/>
            <person name="Danti R."/>
            <person name="Garbelotto M."/>
            <person name="Barberini S."/>
            <person name="Baroncelli R."/>
            <person name="Emiliani G."/>
        </authorList>
    </citation>
    <scope>NUCLEOTIDE SEQUENCE [LARGE SCALE GENOMIC DNA]</scope>
    <source>
        <strain evidence="2 3">BM-138-508</strain>
    </source>
</reference>
<evidence type="ECO:0000313" key="2">
    <source>
        <dbReference type="EMBL" id="KAK9420724.1"/>
    </source>
</evidence>
<keyword evidence="3" id="KW-1185">Reference proteome</keyword>
<dbReference type="Proteomes" id="UP001408356">
    <property type="component" value="Unassembled WGS sequence"/>
</dbReference>
<dbReference type="SUPFAM" id="SSF49870">
    <property type="entry name" value="Osmotin, thaumatin-like protein"/>
    <property type="match status" value="1"/>
</dbReference>
<name>A0ABR2V1C5_9PEZI</name>
<accession>A0ABR2V1C5</accession>
<feature type="chain" id="PRO_5045635247" evidence="1">
    <location>
        <begin position="18"/>
        <end position="259"/>
    </location>
</feature>
<evidence type="ECO:0000313" key="3">
    <source>
        <dbReference type="Proteomes" id="UP001408356"/>
    </source>
</evidence>
<proteinExistence type="predicted"/>